<keyword evidence="2" id="KW-1185">Reference proteome</keyword>
<dbReference type="Proteomes" id="UP001162992">
    <property type="component" value="Chromosome 2"/>
</dbReference>
<evidence type="ECO:0000313" key="1">
    <source>
        <dbReference type="EMBL" id="KAJ7567365.1"/>
    </source>
</evidence>
<protein>
    <submittedName>
        <fullName evidence="1">Uncharacterized protein</fullName>
    </submittedName>
</protein>
<comment type="caution">
    <text evidence="1">The sequence shown here is derived from an EMBL/GenBank/DDBJ whole genome shotgun (WGS) entry which is preliminary data.</text>
</comment>
<organism evidence="1 2">
    <name type="scientific">Diphasiastrum complanatum</name>
    <name type="common">Issler's clubmoss</name>
    <name type="synonym">Lycopodium complanatum</name>
    <dbReference type="NCBI Taxonomy" id="34168"/>
    <lineage>
        <taxon>Eukaryota</taxon>
        <taxon>Viridiplantae</taxon>
        <taxon>Streptophyta</taxon>
        <taxon>Embryophyta</taxon>
        <taxon>Tracheophyta</taxon>
        <taxon>Lycopodiopsida</taxon>
        <taxon>Lycopodiales</taxon>
        <taxon>Lycopodiaceae</taxon>
        <taxon>Lycopodioideae</taxon>
        <taxon>Diphasiastrum</taxon>
    </lineage>
</organism>
<gene>
    <name evidence="1" type="ORF">O6H91_02G143800</name>
</gene>
<name>A0ACC2ELV5_DIPCM</name>
<dbReference type="EMBL" id="CM055093">
    <property type="protein sequence ID" value="KAJ7567365.1"/>
    <property type="molecule type" value="Genomic_DNA"/>
</dbReference>
<accession>A0ACC2ELV5</accession>
<reference evidence="2" key="1">
    <citation type="journal article" date="2024" name="Proc. Natl. Acad. Sci. U.S.A.">
        <title>Extraordinary preservation of gene collinearity over three hundred million years revealed in homosporous lycophytes.</title>
        <authorList>
            <person name="Li C."/>
            <person name="Wickell D."/>
            <person name="Kuo L.Y."/>
            <person name="Chen X."/>
            <person name="Nie B."/>
            <person name="Liao X."/>
            <person name="Peng D."/>
            <person name="Ji J."/>
            <person name="Jenkins J."/>
            <person name="Williams M."/>
            <person name="Shu S."/>
            <person name="Plott C."/>
            <person name="Barry K."/>
            <person name="Rajasekar S."/>
            <person name="Grimwood J."/>
            <person name="Han X."/>
            <person name="Sun S."/>
            <person name="Hou Z."/>
            <person name="He W."/>
            <person name="Dai G."/>
            <person name="Sun C."/>
            <person name="Schmutz J."/>
            <person name="Leebens-Mack J.H."/>
            <person name="Li F.W."/>
            <person name="Wang L."/>
        </authorList>
    </citation>
    <scope>NUCLEOTIDE SEQUENCE [LARGE SCALE GENOMIC DNA]</scope>
    <source>
        <strain evidence="2">cv. PW_Plant_1</strain>
    </source>
</reference>
<evidence type="ECO:0000313" key="2">
    <source>
        <dbReference type="Proteomes" id="UP001162992"/>
    </source>
</evidence>
<proteinExistence type="predicted"/>
<sequence>MSMARSRTHTLSSTAALIKGKLQCPSFPPSRSLHLPISAQISAIVQTKLCTGKPSDRALLHRPIWFSNLLLQCGMPWLPSSLGLSCRGVSSSIGCLNSDVSDLNSEEGRWNAGVQPPRAPRRSFLRAEHGLSWDDPYHWLSNSSDPAVLEYLTRENRYADDVMARTLRLQQELEREMVNRMPKELSAPGERWGPWLYCARVPEGKDYAVYLRKRVDESVIPAASWKAFSEKAFGRRSNASEEVLLDLNEIAEQYGYVQLGMFKLSQDHRLVAYTVDLTGEEVFTLFVKDLATGKVISHQKIEGVIGVEWASKGYSLVYTTPDALRRPSRVFYRNFTCGTDDVLVFEEKDPQRFVDVTRTKDWSYILINVNSKTSSEVFLIQSKNPTGAIQRVEERQDNVQYFVEHHEGYLYILTNRSGPKEKEITVTDSYRLVRCDVRGLSFNNWQEIIPFQRESWVEDMDIFEKHLVTYHRESGIPCIKVLDLPFSLEKIGGKLLSSFWTVPLPNSTCIVTPGANSDFNSTVLRIEVSSPTLPDATLDIDLSLKRSRFLQQLQICGSDVSYVQRSGANKHEETFVKNRLQTAASADESHPSEIICRKDYGGGTEVQDTWPLDMSSRYSCNHFEVTSQDYARIPLTVVHSKSLRMDGLNPALLMGYGAYGEVLELGFSADRMSLLDRGWVLAFAHVRGGGELGKGWHDSGKLLQKKNSFHDLLACGDFLVEHKFVHPKKIAGWGESAGGLLVAAAANIRPDFFRAIVLKVPFVDVCNTMLDPSLHLTVHEYDEWGNPSEVNTFQYIRSYSPYDNINGGVCYPAMLVTAAFNDTRVGYWEAAKYIARLREAHLYDTNKPLLFKTRLQTGHFGEGGRYQHLKETAYDFSFLIEMMFE</sequence>